<dbReference type="RefSeq" id="WP_200311086.1">
    <property type="nucleotide sequence ID" value="NZ_JAENIM010000039.1"/>
</dbReference>
<evidence type="ECO:0000313" key="2">
    <source>
        <dbReference type="EMBL" id="MBK1791069.1"/>
    </source>
</evidence>
<feature type="transmembrane region" description="Helical" evidence="1">
    <location>
        <begin position="39"/>
        <end position="72"/>
    </location>
</feature>
<proteinExistence type="predicted"/>
<reference evidence="2" key="1">
    <citation type="submission" date="2021-01" db="EMBL/GenBank/DDBJ databases">
        <title>Modified the classification status of verrucomicrobia.</title>
        <authorList>
            <person name="Feng X."/>
        </authorList>
    </citation>
    <scope>NUCLEOTIDE SEQUENCE</scope>
    <source>
        <strain evidence="2">_KCTC 22039</strain>
    </source>
</reference>
<gene>
    <name evidence="2" type="ORF">JIN82_07890</name>
</gene>
<sequence>MNTQTSHEGAVTITPAEGYAEEASSYQLGNNPILNTKKILLFILIATIISGSFWSVSPGILCTTLIFCALIFSWLIEFSKTTTIANRQIFSSITSIELNEQNITVQSLHRTSHYQWDAINQLQENEQFYRLSGPNHLTIIIPKSTHDDGLQKLIKTKFPAPPLPLSNRAEKQLIKLSGKMKAVPVAVGVLILVAAVMMNTADGPAFSSTSSSKKYDQEFLPIYQTLDAYFKENDSQPLHSLFTTELQQEISKRQLTKASQALSQSAGKFRGLGKEISASSHSSFSTDGSEKKSTRLIELKSEKRSSYLQLELIRSSSSESWQVCNLAIIDLPVTSKWSKYDSSRGLFEDIVKNRTSNEAAK</sequence>
<feature type="transmembrane region" description="Helical" evidence="1">
    <location>
        <begin position="182"/>
        <end position="201"/>
    </location>
</feature>
<keyword evidence="1" id="KW-0812">Transmembrane</keyword>
<accession>A0A8J7SJ35</accession>
<dbReference type="Proteomes" id="UP000624703">
    <property type="component" value="Unassembled WGS sequence"/>
</dbReference>
<protein>
    <submittedName>
        <fullName evidence="2">Uncharacterized protein</fullName>
    </submittedName>
</protein>
<organism evidence="2 3">
    <name type="scientific">Persicirhabdus sediminis</name>
    <dbReference type="NCBI Taxonomy" id="454144"/>
    <lineage>
        <taxon>Bacteria</taxon>
        <taxon>Pseudomonadati</taxon>
        <taxon>Verrucomicrobiota</taxon>
        <taxon>Verrucomicrobiia</taxon>
        <taxon>Verrucomicrobiales</taxon>
        <taxon>Verrucomicrobiaceae</taxon>
        <taxon>Persicirhabdus</taxon>
    </lineage>
</organism>
<keyword evidence="1" id="KW-0472">Membrane</keyword>
<keyword evidence="3" id="KW-1185">Reference proteome</keyword>
<dbReference type="EMBL" id="JAENIM010000039">
    <property type="protein sequence ID" value="MBK1791069.1"/>
    <property type="molecule type" value="Genomic_DNA"/>
</dbReference>
<dbReference type="AlphaFoldDB" id="A0A8J7SJ35"/>
<evidence type="ECO:0000256" key="1">
    <source>
        <dbReference type="SAM" id="Phobius"/>
    </source>
</evidence>
<evidence type="ECO:0000313" key="3">
    <source>
        <dbReference type="Proteomes" id="UP000624703"/>
    </source>
</evidence>
<name>A0A8J7SJ35_9BACT</name>
<keyword evidence="1" id="KW-1133">Transmembrane helix</keyword>
<comment type="caution">
    <text evidence="2">The sequence shown here is derived from an EMBL/GenBank/DDBJ whole genome shotgun (WGS) entry which is preliminary data.</text>
</comment>